<proteinExistence type="predicted"/>
<dbReference type="EMBL" id="GGEC01034415">
    <property type="protein sequence ID" value="MBX14899.1"/>
    <property type="molecule type" value="Transcribed_RNA"/>
</dbReference>
<dbReference type="EMBL" id="GGEC01034410">
    <property type="protein sequence ID" value="MBX14894.1"/>
    <property type="molecule type" value="Transcribed_RNA"/>
</dbReference>
<dbReference type="AlphaFoldDB" id="A0A2P2LA96"/>
<reference evidence="1" key="1">
    <citation type="submission" date="2018-02" db="EMBL/GenBank/DDBJ databases">
        <title>Rhizophora mucronata_Transcriptome.</title>
        <authorList>
            <person name="Meera S.P."/>
            <person name="Sreeshan A."/>
            <person name="Augustine A."/>
        </authorList>
    </citation>
    <scope>NUCLEOTIDE SEQUENCE</scope>
    <source>
        <tissue evidence="1">Leaf</tissue>
    </source>
</reference>
<protein>
    <submittedName>
        <fullName evidence="1">Protein translocase subunit SecA</fullName>
    </submittedName>
</protein>
<organism evidence="1">
    <name type="scientific">Rhizophora mucronata</name>
    <name type="common">Asiatic mangrove</name>
    <dbReference type="NCBI Taxonomy" id="61149"/>
    <lineage>
        <taxon>Eukaryota</taxon>
        <taxon>Viridiplantae</taxon>
        <taxon>Streptophyta</taxon>
        <taxon>Embryophyta</taxon>
        <taxon>Tracheophyta</taxon>
        <taxon>Spermatophyta</taxon>
        <taxon>Magnoliopsida</taxon>
        <taxon>eudicotyledons</taxon>
        <taxon>Gunneridae</taxon>
        <taxon>Pentapetalae</taxon>
        <taxon>rosids</taxon>
        <taxon>fabids</taxon>
        <taxon>Malpighiales</taxon>
        <taxon>Rhizophoraceae</taxon>
        <taxon>Rhizophora</taxon>
    </lineage>
</organism>
<name>A0A2P2LA96_RHIMU</name>
<evidence type="ECO:0000313" key="1">
    <source>
        <dbReference type="EMBL" id="MBX14899.1"/>
    </source>
</evidence>
<accession>A0A2P2LA96</accession>
<sequence>MDKERCIADGFDVVAATLCGLFQFWRRKCGTQHRRNSRHRRDHFLACKKSRISRRLCF</sequence>